<dbReference type="InterPro" id="IPR007322">
    <property type="entry name" value="RNA_pol_bunyavir"/>
</dbReference>
<evidence type="ECO:0000256" key="4">
    <source>
        <dbReference type="ARBA" id="ARBA00030285"/>
    </source>
</evidence>
<reference evidence="8" key="1">
    <citation type="submission" date="2019-10" db="EMBL/GenBank/DDBJ databases">
        <authorList>
            <person name="Nitsche A."/>
            <person name="Hankeln T."/>
            <person name="Acosta O."/>
            <person name="Velez I.D."/>
            <person name="Schiemann D.J."/>
        </authorList>
    </citation>
    <scope>NUCLEOTIDE SEQUENCE</scope>
    <source>
        <strain evidence="8">CV/Mati1754-5</strain>
    </source>
</reference>
<evidence type="ECO:0000256" key="3">
    <source>
        <dbReference type="ARBA" id="ARBA00022679"/>
    </source>
</evidence>
<evidence type="ECO:0000256" key="2">
    <source>
        <dbReference type="ARBA" id="ARBA00018602"/>
    </source>
</evidence>
<dbReference type="InterPro" id="IPR007099">
    <property type="entry name" value="RNA-dir_pol_NSvirus"/>
</dbReference>
<dbReference type="GO" id="GO:0006351">
    <property type="term" value="P:DNA-templated transcription"/>
    <property type="evidence" value="ECO:0007669"/>
    <property type="project" value="InterPro"/>
</dbReference>
<dbReference type="PROSITE" id="PS50525">
    <property type="entry name" value="RDRP_SSRNA_NEG_SEG"/>
    <property type="match status" value="1"/>
</dbReference>
<evidence type="ECO:0000256" key="1">
    <source>
        <dbReference type="ARBA" id="ARBA00012494"/>
    </source>
</evidence>
<sequence length="2098" mass="241184">MEENIMIAPEALAEQLIARVGRAERPEAQIQRTLMERIDLLPNKIGTPYVVIKATGNILREPMLTVEQAVSNYCNVRNARHDLWYTKIHDSRFPRWDTGGLETNFGNFMDNVLEFRNYDTSYNTMTPDFLMVSDNDVLIGDVAVTSTYRMTKQKKHEKYMPLKHILSETDRQVHHVDFILKEDMSNFLQEIRKFVQKEVIPNNVNFTDEIAYSMIATELMLAIKDMCENRHSFNICLETGKIPSTAINYSILSDMLHKEVIETPLDKYIPHNREEKLFDIIKEEVERVGGANYFDQSMDGVDDAFKTVIDNNMDKEQMSPKSTLKVVDNSHDYNDKVAHELIEDYIKDLAQSDDDDVKYYILDLLPTLEQLSLMKKIKDEKLSNKHIRDDPNMKRARVGGEYQYKRRTAGSNPLTQILEIKLRKGKMNHNEKKVPRVIDMSRIDSYAEDINRSISYYGSASNKPPFLDDSWDSYNKLEEDNTIEEKEVYDYCRKTNGAQLCNSLSALYNRITHMGIKMGTYDNIFIPPNGSFICIMPKNHAPVTHRTCDMPFIFITRAPVKTPLNHVEDHNRFSNKKYIYYVSKLSRLNVAKISCWDNAGHRLVASASYIISKCPALANDKSKVVGLLSYLIVDVHQKISEYLDLLKYISFMPFADLHVLPKLILDKCDLLMKTKMDAWMFRQIRMYIKELSILDKLKARKPVMKMQNGVVLQESLGITMELPSFFNLNVRHVDPTDFIEEIGIIFASRPKHLYGSQFLDESTTKTAEWDVEYDKEVDTHGGWCTTGIGTTPYPFDAKFAFHADAIYFATQLLEQNIDGTESKIESHLFSGPYGNFLHTNCSLRGCTKEKKDRTNQNDMHTTSIDACLKLYKELEYKDDSCRTITIGQNFCISKGIMEFSMSEKDQRGGGRPIATPTLGAKAALMLIEKPEASIGTFTPNNILVAGKSKIKEQHQTYTTAISHGASIGLKNVYQLTEDQSKYSENDNPRKYEIYLRSSELLKKDIRKLQLVALRKLYNRHHLVHRIPKKIEASGALSAKVVSDNWTRGVKASIGWPQGMLNNISTTIHSAADYWILKAFKNSYPDINIHARGLVHSDDSWVTVCTDSLKDFKLFTVYRMIAKKLFCLKINEKKLWGGKYLGELVSNYNLNGKVHLATSKVLSNGLSNLTYQNWPVDVSTQISTIQQVYRTGATLGTLIMLATILRQQIISAYQVTGKQKEHLYDLPVELGGYPKCSVFKLGVGGVDAVYDELTKKYTQNPNSECTKIVLGAVVITRQYLREINLKAQNEDKDYAEIIMPSRGEIFRGIRYLMPKSKKLTSALKTIEEVTALFPSDGLGLIITKPITLAESLGHLRDTTMTNMYKLAAEKYTQSVRRLASSQAQQSSGKVVKIGPGLTMTMNCMYEFLLALQPNGEDLDMINSALEPESEVIHACSCIVDTAYIASDQTPLRGSVINKMPEYDTVYDTISPMVDVLLYILDTSDKYRSREVKFYDMYGSYKSSQGTLEADKRHLMNRFNKYFTYYPVEKACSLIMQSKLNIVKERSWVQPKIYADTMGGFLKGLYGVTLRKGVRYNVEANIPTEYSHHHSASMIKSIYSTSVINRIYKDQFKIETVNNKTLKEALLDIDQSRLDRNDMLKLAVMRFIEDDNRDLLDKIYESDRFSYRWVVPQEYYQGRYRGDWELEFRLGRMSGNISRALGRVSIVVTEANLFMLLKAMRIIAERCFSKGYEYDTCWWNCSIWRQTEQPTTGYTLYLKSYGAFESILSPTYVTDSIGVLVDQTAIFYEHIASRLPDDYIIDDTLRTISVKFNYSSQTDSRFRMGSIFQDLTIPLRNEIELVPYTMQGFLNRTIFRYGIIEDLILSRHISTPATKLMDMLERAQGINKLEPIWDLFRNTNRKLNKIPVSIRQVLADTDVTELTWDCTPMGCQEMYDFQETAEVEKLENVVFEYETQSIRAQHKLKYVPNIMEAICKTLWGGITLENKLDFVNKIVRHPGLKGIITRFPEEDMHRISSNITEYAGYYQLTGKLHSFVVGCGFNTKELWEEVNREALLRLSYQPVPFHGEQELVEEFIDLIRALFDLDPYVDEEEDVYFRLE</sequence>
<dbReference type="Pfam" id="PF04196">
    <property type="entry name" value="Bunya_RdRp"/>
    <property type="match status" value="1"/>
</dbReference>
<dbReference type="RefSeq" id="YP_010840331.1">
    <property type="nucleotide sequence ID" value="NC_078622.1"/>
</dbReference>
<dbReference type="GO" id="GO:0039694">
    <property type="term" value="P:viral RNA genome replication"/>
    <property type="evidence" value="ECO:0007669"/>
    <property type="project" value="InterPro"/>
</dbReference>
<dbReference type="EC" id="2.7.7.48" evidence="1"/>
<keyword evidence="3" id="KW-0808">Transferase</keyword>
<name>A0A6B9KGI8_9VIRU</name>
<dbReference type="KEGG" id="vg:80557503"/>
<feature type="domain" description="RdRp catalytic" evidence="7">
    <location>
        <begin position="962"/>
        <end position="1135"/>
    </location>
</feature>
<evidence type="ECO:0000313" key="8">
    <source>
        <dbReference type="EMBL" id="QHA33845.1"/>
    </source>
</evidence>
<dbReference type="Proteomes" id="UP000888080">
    <property type="component" value="Genome"/>
</dbReference>
<organism evidence="8 9">
    <name type="scientific">Coredo virus</name>
    <dbReference type="NCBI Taxonomy" id="2689366"/>
    <lineage>
        <taxon>Viruses</taxon>
        <taxon>Riboviria</taxon>
        <taxon>Orthornavirae</taxon>
        <taxon>Negarnaviricota</taxon>
        <taxon>Polyploviricotina</taxon>
        <taxon>Bunyaviricetes</taxon>
        <taxon>Elliovirales</taxon>
        <taxon>Phasmaviridae</taxon>
        <taxon>Orthophasmavirus</taxon>
        <taxon>Orthophasmavirus coredoense</taxon>
    </lineage>
</organism>
<dbReference type="GO" id="GO:0003968">
    <property type="term" value="F:RNA-directed RNA polymerase activity"/>
    <property type="evidence" value="ECO:0007669"/>
    <property type="project" value="UniProtKB-EC"/>
</dbReference>
<evidence type="ECO:0000256" key="6">
    <source>
        <dbReference type="ARBA" id="ARBA00031012"/>
    </source>
</evidence>
<evidence type="ECO:0000259" key="7">
    <source>
        <dbReference type="PROSITE" id="PS50525"/>
    </source>
</evidence>
<dbReference type="EMBL" id="MN661021">
    <property type="protein sequence ID" value="QHA33845.1"/>
    <property type="molecule type" value="Viral_cRNA"/>
</dbReference>
<protein>
    <recommendedName>
        <fullName evidence="2">RNA-directed RNA polymerase L</fullName>
        <ecNumber evidence="1">2.7.7.48</ecNumber>
    </recommendedName>
    <alternativeName>
        <fullName evidence="4">Large structural protein</fullName>
    </alternativeName>
    <alternativeName>
        <fullName evidence="6">Replicase</fullName>
    </alternativeName>
    <alternativeName>
        <fullName evidence="5">Transcriptase</fullName>
    </alternativeName>
</protein>
<evidence type="ECO:0000313" key="9">
    <source>
        <dbReference type="Proteomes" id="UP000888080"/>
    </source>
</evidence>
<proteinExistence type="predicted"/>
<dbReference type="GeneID" id="80557503"/>
<keyword evidence="9" id="KW-1185">Reference proteome</keyword>
<evidence type="ECO:0000256" key="5">
    <source>
        <dbReference type="ARBA" id="ARBA00030436"/>
    </source>
</evidence>
<accession>A0A6B9KGI8</accession>